<dbReference type="PROSITE" id="PS51257">
    <property type="entry name" value="PROKAR_LIPOPROTEIN"/>
    <property type="match status" value="1"/>
</dbReference>
<comment type="caution">
    <text evidence="2">The sequence shown here is derived from an EMBL/GenBank/DDBJ whole genome shotgun (WGS) entry which is preliminary data.</text>
</comment>
<dbReference type="NCBIfam" id="TIGR02246">
    <property type="entry name" value="SgcJ/EcaC family oxidoreductase"/>
    <property type="match status" value="1"/>
</dbReference>
<evidence type="ECO:0000259" key="1">
    <source>
        <dbReference type="Pfam" id="PF14534"/>
    </source>
</evidence>
<feature type="domain" description="DUF4440" evidence="1">
    <location>
        <begin position="33"/>
        <end position="141"/>
    </location>
</feature>
<dbReference type="RefSeq" id="WP_189496250.1">
    <property type="nucleotide sequence ID" value="NZ_BMZH01000003.1"/>
</dbReference>
<gene>
    <name evidence="2" type="ORF">GCM10009069_11070</name>
</gene>
<reference evidence="2" key="1">
    <citation type="journal article" date="2014" name="Int. J. Syst. Evol. Microbiol.">
        <title>Complete genome sequence of Corynebacterium casei LMG S-19264T (=DSM 44701T), isolated from a smear-ripened cheese.</title>
        <authorList>
            <consortium name="US DOE Joint Genome Institute (JGI-PGF)"/>
            <person name="Walter F."/>
            <person name="Albersmeier A."/>
            <person name="Kalinowski J."/>
            <person name="Ruckert C."/>
        </authorList>
    </citation>
    <scope>NUCLEOTIDE SEQUENCE</scope>
    <source>
        <strain evidence="2">KCTC 32513</strain>
    </source>
</reference>
<accession>A0A8J3G1X9</accession>
<proteinExistence type="predicted"/>
<name>A0A8J3G1X9_9PROT</name>
<dbReference type="Pfam" id="PF14534">
    <property type="entry name" value="DUF4440"/>
    <property type="match status" value="1"/>
</dbReference>
<keyword evidence="3" id="KW-1185">Reference proteome</keyword>
<dbReference type="InterPro" id="IPR032710">
    <property type="entry name" value="NTF2-like_dom_sf"/>
</dbReference>
<reference evidence="2" key="2">
    <citation type="submission" date="2020-09" db="EMBL/GenBank/DDBJ databases">
        <authorList>
            <person name="Sun Q."/>
            <person name="Kim S."/>
        </authorList>
    </citation>
    <scope>NUCLEOTIDE SEQUENCE</scope>
    <source>
        <strain evidence="2">KCTC 32513</strain>
    </source>
</reference>
<dbReference type="SUPFAM" id="SSF54427">
    <property type="entry name" value="NTF2-like"/>
    <property type="match status" value="1"/>
</dbReference>
<dbReference type="AlphaFoldDB" id="A0A8J3G1X9"/>
<dbReference type="InterPro" id="IPR027843">
    <property type="entry name" value="DUF4440"/>
</dbReference>
<evidence type="ECO:0000313" key="2">
    <source>
        <dbReference type="EMBL" id="GHA89701.1"/>
    </source>
</evidence>
<dbReference type="Gene3D" id="3.10.450.50">
    <property type="match status" value="1"/>
</dbReference>
<dbReference type="InterPro" id="IPR011944">
    <property type="entry name" value="Steroid_delta5-4_isomerase"/>
</dbReference>
<sequence>MTRRPFFIGLLLMGLTACQSNPPALSNDDRDAITESSKKWAQTYNQNDWKTLASLFTPDATMMPPNSPVVRGRDAIAAWEADNESGFRIAFDIQEISGLGSVAYVRGRSCVFIPYGDGSFGVDVGKFLEIRKEQADGTWLIASDIFNSDAAMGSDLQTSCPFSSLD</sequence>
<dbReference type="EMBL" id="BMZH01000003">
    <property type="protein sequence ID" value="GHA89701.1"/>
    <property type="molecule type" value="Genomic_DNA"/>
</dbReference>
<evidence type="ECO:0000313" key="3">
    <source>
        <dbReference type="Proteomes" id="UP000634004"/>
    </source>
</evidence>
<organism evidence="2 3">
    <name type="scientific">Algimonas arctica</name>
    <dbReference type="NCBI Taxonomy" id="1479486"/>
    <lineage>
        <taxon>Bacteria</taxon>
        <taxon>Pseudomonadati</taxon>
        <taxon>Pseudomonadota</taxon>
        <taxon>Alphaproteobacteria</taxon>
        <taxon>Maricaulales</taxon>
        <taxon>Robiginitomaculaceae</taxon>
        <taxon>Algimonas</taxon>
    </lineage>
</organism>
<dbReference type="CDD" id="cd00531">
    <property type="entry name" value="NTF2_like"/>
    <property type="match status" value="1"/>
</dbReference>
<dbReference type="Proteomes" id="UP000634004">
    <property type="component" value="Unassembled WGS sequence"/>
</dbReference>
<protein>
    <recommendedName>
        <fullName evidence="1">DUF4440 domain-containing protein</fullName>
    </recommendedName>
</protein>